<dbReference type="Proteomes" id="UP000064967">
    <property type="component" value="Chromosome"/>
</dbReference>
<gene>
    <name evidence="1" type="ORF">AKJ09_08330</name>
</gene>
<dbReference type="AlphaFoldDB" id="A0A0K1Q7M4"/>
<name>A0A0K1Q7M4_9BACT</name>
<dbReference type="KEGG" id="llu:AKJ09_08330"/>
<organism evidence="1 2">
    <name type="scientific">Labilithrix luteola</name>
    <dbReference type="NCBI Taxonomy" id="1391654"/>
    <lineage>
        <taxon>Bacteria</taxon>
        <taxon>Pseudomonadati</taxon>
        <taxon>Myxococcota</taxon>
        <taxon>Polyangia</taxon>
        <taxon>Polyangiales</taxon>
        <taxon>Labilitrichaceae</taxon>
        <taxon>Labilithrix</taxon>
    </lineage>
</organism>
<dbReference type="EMBL" id="CP012333">
    <property type="protein sequence ID" value="AKV01667.1"/>
    <property type="molecule type" value="Genomic_DNA"/>
</dbReference>
<proteinExistence type="predicted"/>
<keyword evidence="2" id="KW-1185">Reference proteome</keyword>
<protein>
    <submittedName>
        <fullName evidence="1">Uncharacterized protein</fullName>
    </submittedName>
</protein>
<accession>A0A0K1Q7M4</accession>
<sequence>MRAVQDAMAALACEAWELEATGGKMSFDACMRACEKIRRAALKTFEKTVSVRDHAECIELNLREIAKSALEVS</sequence>
<reference evidence="1 2" key="1">
    <citation type="submission" date="2015-08" db="EMBL/GenBank/DDBJ databases">
        <authorList>
            <person name="Babu N.S."/>
            <person name="Beckwith C.J."/>
            <person name="Beseler K.G."/>
            <person name="Brison A."/>
            <person name="Carone J.V."/>
            <person name="Caskin T.P."/>
            <person name="Diamond M."/>
            <person name="Durham M.E."/>
            <person name="Foxe J.M."/>
            <person name="Go M."/>
            <person name="Henderson B.A."/>
            <person name="Jones I.B."/>
            <person name="McGettigan J.A."/>
            <person name="Micheletti S.J."/>
            <person name="Nasrallah M.E."/>
            <person name="Ortiz D."/>
            <person name="Piller C.R."/>
            <person name="Privatt S.R."/>
            <person name="Schneider S.L."/>
            <person name="Sharp S."/>
            <person name="Smith T.C."/>
            <person name="Stanton J.D."/>
            <person name="Ullery H.E."/>
            <person name="Wilson R.J."/>
            <person name="Serrano M.G."/>
            <person name="Buck G."/>
            <person name="Lee V."/>
            <person name="Wang Y."/>
            <person name="Carvalho R."/>
            <person name="Voegtly L."/>
            <person name="Shi R."/>
            <person name="Duckworth R."/>
            <person name="Johnson A."/>
            <person name="Loviza R."/>
            <person name="Walstead R."/>
            <person name="Shah Z."/>
            <person name="Kiflezghi M."/>
            <person name="Wade K."/>
            <person name="Ball S.L."/>
            <person name="Bradley K.W."/>
            <person name="Asai D.J."/>
            <person name="Bowman C.A."/>
            <person name="Russell D.A."/>
            <person name="Pope W.H."/>
            <person name="Jacobs-Sera D."/>
            <person name="Hendrix R.W."/>
            <person name="Hatfull G.F."/>
        </authorList>
    </citation>
    <scope>NUCLEOTIDE SEQUENCE [LARGE SCALE GENOMIC DNA]</scope>
    <source>
        <strain evidence="1 2">DSM 27648</strain>
    </source>
</reference>
<evidence type="ECO:0000313" key="2">
    <source>
        <dbReference type="Proteomes" id="UP000064967"/>
    </source>
</evidence>
<evidence type="ECO:0000313" key="1">
    <source>
        <dbReference type="EMBL" id="AKV01667.1"/>
    </source>
</evidence>